<dbReference type="EMBL" id="BMAW01060794">
    <property type="protein sequence ID" value="GFT27981.1"/>
    <property type="molecule type" value="Genomic_DNA"/>
</dbReference>
<proteinExistence type="predicted"/>
<evidence type="ECO:0000313" key="3">
    <source>
        <dbReference type="Proteomes" id="UP000887013"/>
    </source>
</evidence>
<reference evidence="2" key="1">
    <citation type="submission" date="2020-08" db="EMBL/GenBank/DDBJ databases">
        <title>Multicomponent nature underlies the extraordinary mechanical properties of spider dragline silk.</title>
        <authorList>
            <person name="Kono N."/>
            <person name="Nakamura H."/>
            <person name="Mori M."/>
            <person name="Yoshida Y."/>
            <person name="Ohtoshi R."/>
            <person name="Malay A.D."/>
            <person name="Moran D.A.P."/>
            <person name="Tomita M."/>
            <person name="Numata K."/>
            <person name="Arakawa K."/>
        </authorList>
    </citation>
    <scope>NUCLEOTIDE SEQUENCE</scope>
</reference>
<gene>
    <name evidence="2" type="ORF">NPIL_570651</name>
</gene>
<evidence type="ECO:0000256" key="1">
    <source>
        <dbReference type="SAM" id="MobiDB-lite"/>
    </source>
</evidence>
<protein>
    <submittedName>
        <fullName evidence="2">Uncharacterized protein</fullName>
    </submittedName>
</protein>
<accession>A0A8X6NQC3</accession>
<feature type="compositionally biased region" description="Polar residues" evidence="1">
    <location>
        <begin position="13"/>
        <end position="23"/>
    </location>
</feature>
<dbReference type="OrthoDB" id="8064578at2759"/>
<sequence>MELITLPAEKQKPTLSEDTSSDLGESPKREAFPLDSQTKTEASDSCDVILPDRGIFHTSLGRPKILRTSEKGRTRWKYGQISIIMDRFETSPIVQEALAGPNKVS</sequence>
<evidence type="ECO:0000313" key="2">
    <source>
        <dbReference type="EMBL" id="GFT27981.1"/>
    </source>
</evidence>
<keyword evidence="3" id="KW-1185">Reference proteome</keyword>
<feature type="region of interest" description="Disordered" evidence="1">
    <location>
        <begin position="1"/>
        <end position="43"/>
    </location>
</feature>
<dbReference type="AlphaFoldDB" id="A0A8X6NQC3"/>
<comment type="caution">
    <text evidence="2">The sequence shown here is derived from an EMBL/GenBank/DDBJ whole genome shotgun (WGS) entry which is preliminary data.</text>
</comment>
<dbReference type="Proteomes" id="UP000887013">
    <property type="component" value="Unassembled WGS sequence"/>
</dbReference>
<name>A0A8X6NQC3_NEPPI</name>
<organism evidence="2 3">
    <name type="scientific">Nephila pilipes</name>
    <name type="common">Giant wood spider</name>
    <name type="synonym">Nephila maculata</name>
    <dbReference type="NCBI Taxonomy" id="299642"/>
    <lineage>
        <taxon>Eukaryota</taxon>
        <taxon>Metazoa</taxon>
        <taxon>Ecdysozoa</taxon>
        <taxon>Arthropoda</taxon>
        <taxon>Chelicerata</taxon>
        <taxon>Arachnida</taxon>
        <taxon>Araneae</taxon>
        <taxon>Araneomorphae</taxon>
        <taxon>Entelegynae</taxon>
        <taxon>Araneoidea</taxon>
        <taxon>Nephilidae</taxon>
        <taxon>Nephila</taxon>
    </lineage>
</organism>